<dbReference type="EMBL" id="KQ251799">
    <property type="protein sequence ID" value="KNC70215.1"/>
    <property type="molecule type" value="Genomic_DNA"/>
</dbReference>
<feature type="non-terminal residue" evidence="1">
    <location>
        <position position="1"/>
    </location>
</feature>
<evidence type="ECO:0000313" key="2">
    <source>
        <dbReference type="Proteomes" id="UP000054560"/>
    </source>
</evidence>
<dbReference type="AlphaFoldDB" id="A0A0L0F0I1"/>
<accession>A0A0L0F0I1</accession>
<dbReference type="Proteomes" id="UP000054560">
    <property type="component" value="Unassembled WGS sequence"/>
</dbReference>
<evidence type="ECO:0000313" key="1">
    <source>
        <dbReference type="EMBL" id="KNC70215.1"/>
    </source>
</evidence>
<keyword evidence="2" id="KW-1185">Reference proteome</keyword>
<proteinExistence type="predicted"/>
<gene>
    <name evidence="1" type="ORF">SARC_17265</name>
</gene>
<organism evidence="1 2">
    <name type="scientific">Sphaeroforma arctica JP610</name>
    <dbReference type="NCBI Taxonomy" id="667725"/>
    <lineage>
        <taxon>Eukaryota</taxon>
        <taxon>Ichthyosporea</taxon>
        <taxon>Ichthyophonida</taxon>
        <taxon>Sphaeroforma</taxon>
    </lineage>
</organism>
<dbReference type="GeneID" id="25917769"/>
<name>A0A0L0F0I1_9EUKA</name>
<dbReference type="RefSeq" id="XP_014144117.1">
    <property type="nucleotide sequence ID" value="XM_014288642.1"/>
</dbReference>
<sequence length="84" mass="9274">HQEHIAVHYEKVNDTDLARYVVDIALHPQDTDSCCERDEITGRVGTIACTSSARMLVGIGISSWCLSDGYTVELKRHCVAEGQV</sequence>
<reference evidence="1 2" key="1">
    <citation type="submission" date="2011-02" db="EMBL/GenBank/DDBJ databases">
        <title>The Genome Sequence of Sphaeroforma arctica JP610.</title>
        <authorList>
            <consortium name="The Broad Institute Genome Sequencing Platform"/>
            <person name="Russ C."/>
            <person name="Cuomo C."/>
            <person name="Young S.K."/>
            <person name="Zeng Q."/>
            <person name="Gargeya S."/>
            <person name="Alvarado L."/>
            <person name="Berlin A."/>
            <person name="Chapman S.B."/>
            <person name="Chen Z."/>
            <person name="Freedman E."/>
            <person name="Gellesch M."/>
            <person name="Goldberg J."/>
            <person name="Griggs A."/>
            <person name="Gujja S."/>
            <person name="Heilman E."/>
            <person name="Heiman D."/>
            <person name="Howarth C."/>
            <person name="Mehta T."/>
            <person name="Neiman D."/>
            <person name="Pearson M."/>
            <person name="Roberts A."/>
            <person name="Saif S."/>
            <person name="Shea T."/>
            <person name="Shenoy N."/>
            <person name="Sisk P."/>
            <person name="Stolte C."/>
            <person name="Sykes S."/>
            <person name="White J."/>
            <person name="Yandava C."/>
            <person name="Burger G."/>
            <person name="Gray M.W."/>
            <person name="Holland P.W.H."/>
            <person name="King N."/>
            <person name="Lang F.B.F."/>
            <person name="Roger A.J."/>
            <person name="Ruiz-Trillo I."/>
            <person name="Haas B."/>
            <person name="Nusbaum C."/>
            <person name="Birren B."/>
        </authorList>
    </citation>
    <scope>NUCLEOTIDE SEQUENCE [LARGE SCALE GENOMIC DNA]</scope>
    <source>
        <strain evidence="1 2">JP610</strain>
    </source>
</reference>
<protein>
    <submittedName>
        <fullName evidence="1">Uncharacterized protein</fullName>
    </submittedName>
</protein>